<name>A0A5B7EQQ6_PORTR</name>
<accession>A0A5B7EQQ6</accession>
<sequence>MYVKELLHRAAGYTSDTTSFHPDTATKRALLVRAAVRLVTTAAARHKALLTARPQVFAATIRAALTHMENTLVASQYLFSLLLEEKMSHLAIE</sequence>
<dbReference type="OrthoDB" id="75419at2759"/>
<keyword evidence="2" id="KW-1185">Reference proteome</keyword>
<gene>
    <name evidence="1" type="ORF">E2C01_030389</name>
</gene>
<dbReference type="AlphaFoldDB" id="A0A5B7EQQ6"/>
<proteinExistence type="predicted"/>
<comment type="caution">
    <text evidence="1">The sequence shown here is derived from an EMBL/GenBank/DDBJ whole genome shotgun (WGS) entry which is preliminary data.</text>
</comment>
<protein>
    <submittedName>
        <fullName evidence="1">Uncharacterized protein</fullName>
    </submittedName>
</protein>
<organism evidence="1 2">
    <name type="scientific">Portunus trituberculatus</name>
    <name type="common">Swimming crab</name>
    <name type="synonym">Neptunus trituberculatus</name>
    <dbReference type="NCBI Taxonomy" id="210409"/>
    <lineage>
        <taxon>Eukaryota</taxon>
        <taxon>Metazoa</taxon>
        <taxon>Ecdysozoa</taxon>
        <taxon>Arthropoda</taxon>
        <taxon>Crustacea</taxon>
        <taxon>Multicrustacea</taxon>
        <taxon>Malacostraca</taxon>
        <taxon>Eumalacostraca</taxon>
        <taxon>Eucarida</taxon>
        <taxon>Decapoda</taxon>
        <taxon>Pleocyemata</taxon>
        <taxon>Brachyura</taxon>
        <taxon>Eubrachyura</taxon>
        <taxon>Portunoidea</taxon>
        <taxon>Portunidae</taxon>
        <taxon>Portuninae</taxon>
        <taxon>Portunus</taxon>
    </lineage>
</organism>
<reference evidence="1 2" key="1">
    <citation type="submission" date="2019-05" db="EMBL/GenBank/DDBJ databases">
        <title>Another draft genome of Portunus trituberculatus and its Hox gene families provides insights of decapod evolution.</title>
        <authorList>
            <person name="Jeong J.-H."/>
            <person name="Song I."/>
            <person name="Kim S."/>
            <person name="Choi T."/>
            <person name="Kim D."/>
            <person name="Ryu S."/>
            <person name="Kim W."/>
        </authorList>
    </citation>
    <scope>NUCLEOTIDE SEQUENCE [LARGE SCALE GENOMIC DNA]</scope>
    <source>
        <tissue evidence="1">Muscle</tissue>
    </source>
</reference>
<dbReference type="Proteomes" id="UP000324222">
    <property type="component" value="Unassembled WGS sequence"/>
</dbReference>
<dbReference type="EMBL" id="VSRR010003634">
    <property type="protein sequence ID" value="MPC36921.1"/>
    <property type="molecule type" value="Genomic_DNA"/>
</dbReference>
<evidence type="ECO:0000313" key="2">
    <source>
        <dbReference type="Proteomes" id="UP000324222"/>
    </source>
</evidence>
<evidence type="ECO:0000313" key="1">
    <source>
        <dbReference type="EMBL" id="MPC36921.1"/>
    </source>
</evidence>